<dbReference type="Proteomes" id="UP001316189">
    <property type="component" value="Chromosome"/>
</dbReference>
<dbReference type="RefSeq" id="WP_227568797.1">
    <property type="nucleotide sequence ID" value="NZ_CP101988.1"/>
</dbReference>
<feature type="transmembrane region" description="Helical" evidence="1">
    <location>
        <begin position="12"/>
        <end position="33"/>
    </location>
</feature>
<dbReference type="EMBL" id="CP101988">
    <property type="protein sequence ID" value="UUI76515.1"/>
    <property type="molecule type" value="Genomic_DNA"/>
</dbReference>
<evidence type="ECO:0000256" key="1">
    <source>
        <dbReference type="SAM" id="Phobius"/>
    </source>
</evidence>
<keyword evidence="1" id="KW-0812">Transmembrane</keyword>
<proteinExistence type="predicted"/>
<name>A0ABY5L3M6_9CELL</name>
<reference evidence="2 3" key="1">
    <citation type="submission" date="2022-07" db="EMBL/GenBank/DDBJ databases">
        <title>Novel species in genus cellulomonas.</title>
        <authorList>
            <person name="Ye L."/>
        </authorList>
    </citation>
    <scope>NUCLEOTIDE SEQUENCE [LARGE SCALE GENOMIC DNA]</scope>
    <source>
        <strain evidence="3">zg-Y338</strain>
    </source>
</reference>
<feature type="transmembrane region" description="Helical" evidence="1">
    <location>
        <begin position="39"/>
        <end position="60"/>
    </location>
</feature>
<gene>
    <name evidence="2" type="ORF">NP064_06415</name>
</gene>
<accession>A0ABY5L3M6</accession>
<keyword evidence="1" id="KW-1133">Transmembrane helix</keyword>
<evidence type="ECO:0000313" key="2">
    <source>
        <dbReference type="EMBL" id="UUI76515.1"/>
    </source>
</evidence>
<keyword evidence="1" id="KW-0472">Membrane</keyword>
<evidence type="ECO:0000313" key="3">
    <source>
        <dbReference type="Proteomes" id="UP001316189"/>
    </source>
</evidence>
<keyword evidence="3" id="KW-1185">Reference proteome</keyword>
<protein>
    <submittedName>
        <fullName evidence="2">Uncharacterized protein</fullName>
    </submittedName>
</protein>
<organism evidence="2 3">
    <name type="scientific">Cellulomonas chengniuliangii</name>
    <dbReference type="NCBI Taxonomy" id="2968084"/>
    <lineage>
        <taxon>Bacteria</taxon>
        <taxon>Bacillati</taxon>
        <taxon>Actinomycetota</taxon>
        <taxon>Actinomycetes</taxon>
        <taxon>Micrococcales</taxon>
        <taxon>Cellulomonadaceae</taxon>
        <taxon>Cellulomonas</taxon>
    </lineage>
</organism>
<sequence length="64" mass="7069">MPDHLPWYRNNRTLTLLLPFVIIVAAISQLSLTGRAKDLGLILSIVLLLGFVVLVSTNVAKGRR</sequence>